<dbReference type="AlphaFoldDB" id="M1DCI4"/>
<dbReference type="InParanoid" id="M1DCI4"/>
<dbReference type="Proteomes" id="UP000011115">
    <property type="component" value="Unassembled WGS sequence"/>
</dbReference>
<dbReference type="EnsemblPlants" id="PGSC0003DMT400086799">
    <property type="protein sequence ID" value="PGSC0003DMT400086799"/>
    <property type="gene ID" value="PGSC0003DMG400036370"/>
</dbReference>
<name>M1DCI4_SOLTU</name>
<dbReference type="Gramene" id="PGSC0003DMT400086799">
    <property type="protein sequence ID" value="PGSC0003DMT400086799"/>
    <property type="gene ID" value="PGSC0003DMG400036370"/>
</dbReference>
<protein>
    <recommendedName>
        <fullName evidence="2">Putative plant transposon protein domain-containing protein</fullName>
    </recommendedName>
</protein>
<keyword evidence="4" id="KW-1185">Reference proteome</keyword>
<reference evidence="4" key="1">
    <citation type="journal article" date="2011" name="Nature">
        <title>Genome sequence and analysis of the tuber crop potato.</title>
        <authorList>
            <consortium name="The Potato Genome Sequencing Consortium"/>
        </authorList>
    </citation>
    <scope>NUCLEOTIDE SEQUENCE [LARGE SCALE GENOMIC DNA]</scope>
    <source>
        <strain evidence="4">cv. DM1-3 516 R44</strain>
    </source>
</reference>
<reference evidence="3" key="2">
    <citation type="submission" date="2015-06" db="UniProtKB">
        <authorList>
            <consortium name="EnsemblPlants"/>
        </authorList>
    </citation>
    <scope>IDENTIFICATION</scope>
    <source>
        <strain evidence="3">DM1-3 516 R44</strain>
    </source>
</reference>
<dbReference type="Pfam" id="PF20167">
    <property type="entry name" value="Transposase_32"/>
    <property type="match status" value="1"/>
</dbReference>
<dbReference type="PANTHER" id="PTHR33180:SF31">
    <property type="entry name" value="POLYPROTEIN PROTEIN"/>
    <property type="match status" value="1"/>
</dbReference>
<accession>M1DCI4</accession>
<dbReference type="GO" id="GO:0009579">
    <property type="term" value="C:thylakoid"/>
    <property type="evidence" value="ECO:0000318"/>
    <property type="project" value="GO_Central"/>
</dbReference>
<dbReference type="InterPro" id="IPR046796">
    <property type="entry name" value="Transposase_32_dom"/>
</dbReference>
<dbReference type="PANTHER" id="PTHR33180">
    <property type="entry name" value="PHOTOSYSTEM II CP43 REACTION CENTER PROTEIN"/>
    <property type="match status" value="1"/>
</dbReference>
<evidence type="ECO:0000313" key="3">
    <source>
        <dbReference type="EnsemblPlants" id="PGSC0003DMT400086799"/>
    </source>
</evidence>
<evidence type="ECO:0000256" key="1">
    <source>
        <dbReference type="SAM" id="MobiDB-lite"/>
    </source>
</evidence>
<feature type="domain" description="Putative plant transposon protein" evidence="2">
    <location>
        <begin position="93"/>
        <end position="252"/>
    </location>
</feature>
<dbReference type="GO" id="GO:0009523">
    <property type="term" value="C:photosystem II"/>
    <property type="evidence" value="ECO:0000318"/>
    <property type="project" value="GO_Central"/>
</dbReference>
<organism evidence="3 4">
    <name type="scientific">Solanum tuberosum</name>
    <name type="common">Potato</name>
    <dbReference type="NCBI Taxonomy" id="4113"/>
    <lineage>
        <taxon>Eukaryota</taxon>
        <taxon>Viridiplantae</taxon>
        <taxon>Streptophyta</taxon>
        <taxon>Embryophyta</taxon>
        <taxon>Tracheophyta</taxon>
        <taxon>Spermatophyta</taxon>
        <taxon>Magnoliopsida</taxon>
        <taxon>eudicotyledons</taxon>
        <taxon>Gunneridae</taxon>
        <taxon>Pentapetalae</taxon>
        <taxon>asterids</taxon>
        <taxon>lamiids</taxon>
        <taxon>Solanales</taxon>
        <taxon>Solanaceae</taxon>
        <taxon>Solanoideae</taxon>
        <taxon>Solaneae</taxon>
        <taxon>Solanum</taxon>
    </lineage>
</organism>
<evidence type="ECO:0000259" key="2">
    <source>
        <dbReference type="Pfam" id="PF20167"/>
    </source>
</evidence>
<proteinExistence type="predicted"/>
<dbReference type="HOGENOM" id="CLU_029307_1_1_1"/>
<sequence>MKHAARKRVAIDSQVEQPEPKDDQPLIQRQNRLSNMTQPSANRVPANAATSSRAHQLQPLLSQLCERTIIEEKLLSVEGLEGKYTDVLQTLQFHEFEQFIRPRGPYIPSWVREFYTAYGALVCENKKQASEFIPVRYVTVQGTEVEGYSEHINVVIGRPLHSVHPYEGFPPAASLDELKEWLAPMIYEDTERWIGVGAPIEKWDLNIATRFWRTIALGMLTSQEMAMRAKQTRTSLTFRILITELCHRAGVPRDPTRDIEVTPTSATDIRHFEAKYMREEADMRRPAPADTSQRLILT</sequence>
<feature type="region of interest" description="Disordered" evidence="1">
    <location>
        <begin position="1"/>
        <end position="26"/>
    </location>
</feature>
<feature type="region of interest" description="Disordered" evidence="1">
    <location>
        <begin position="33"/>
        <end position="52"/>
    </location>
</feature>
<evidence type="ECO:0000313" key="4">
    <source>
        <dbReference type="Proteomes" id="UP000011115"/>
    </source>
</evidence>
<dbReference type="PaxDb" id="4113-PGSC0003DMT400086799"/>